<comment type="caution">
    <text evidence="2">The sequence shown here is derived from an EMBL/GenBank/DDBJ whole genome shotgun (WGS) entry which is preliminary data.</text>
</comment>
<proteinExistence type="predicted"/>
<accession>A0ABX1KI55</accession>
<dbReference type="InterPro" id="IPR021903">
    <property type="entry name" value="DUF3515"/>
</dbReference>
<evidence type="ECO:0000313" key="3">
    <source>
        <dbReference type="Proteomes" id="UP001429745"/>
    </source>
</evidence>
<sequence>MRLSSLAAAACLAVAAGVLAGCSTTVNLEPAESANDPACAEVSVRLPGTVAEQPRRWTDAQATGAWGEPSAVLLRCGVTPPGPTEAKCITIGGVDWIVDESQAPRYLVTTYGRVPAVEVFIDNEVVSPNDVLGDLGGAVAAGTLSESECTLTETLLPES</sequence>
<dbReference type="RefSeq" id="WP_168914164.1">
    <property type="nucleotide sequence ID" value="NZ_JABACI010000005.1"/>
</dbReference>
<dbReference type="PROSITE" id="PS51257">
    <property type="entry name" value="PROKAR_LIPOPROTEIN"/>
    <property type="match status" value="1"/>
</dbReference>
<organism evidence="2 3">
    <name type="scientific">Microbacterium salsuginis</name>
    <dbReference type="NCBI Taxonomy" id="2722803"/>
    <lineage>
        <taxon>Bacteria</taxon>
        <taxon>Bacillati</taxon>
        <taxon>Actinomycetota</taxon>
        <taxon>Actinomycetes</taxon>
        <taxon>Micrococcales</taxon>
        <taxon>Microbacteriaceae</taxon>
        <taxon>Microbacterium</taxon>
    </lineage>
</organism>
<keyword evidence="3" id="KW-1185">Reference proteome</keyword>
<feature type="signal peptide" evidence="1">
    <location>
        <begin position="1"/>
        <end position="20"/>
    </location>
</feature>
<reference evidence="2 3" key="1">
    <citation type="submission" date="2020-04" db="EMBL/GenBank/DDBJ databases">
        <title>CFH 90308 Microbacterium sp.</title>
        <authorList>
            <person name="Nie G."/>
            <person name="Ming H."/>
            <person name="Xia T."/>
        </authorList>
    </citation>
    <scope>NUCLEOTIDE SEQUENCE [LARGE SCALE GENOMIC DNA]</scope>
    <source>
        <strain evidence="2 3">CFH 90308</strain>
    </source>
</reference>
<evidence type="ECO:0000256" key="1">
    <source>
        <dbReference type="SAM" id="SignalP"/>
    </source>
</evidence>
<dbReference type="Pfam" id="PF12028">
    <property type="entry name" value="DUF3515"/>
    <property type="match status" value="1"/>
</dbReference>
<evidence type="ECO:0000313" key="2">
    <source>
        <dbReference type="EMBL" id="NLP85688.1"/>
    </source>
</evidence>
<keyword evidence="1" id="KW-0732">Signal</keyword>
<gene>
    <name evidence="2" type="ORF">HF576_17765</name>
</gene>
<dbReference type="Proteomes" id="UP001429745">
    <property type="component" value="Unassembled WGS sequence"/>
</dbReference>
<dbReference type="EMBL" id="JABACI010000005">
    <property type="protein sequence ID" value="NLP85688.1"/>
    <property type="molecule type" value="Genomic_DNA"/>
</dbReference>
<protein>
    <submittedName>
        <fullName evidence="2">DUF3515 family protein</fullName>
    </submittedName>
</protein>
<name>A0ABX1KI55_9MICO</name>
<feature type="chain" id="PRO_5046561165" evidence="1">
    <location>
        <begin position="21"/>
        <end position="159"/>
    </location>
</feature>